<organism evidence="1 2">
    <name type="scientific">Heterotrigona itama</name>
    <dbReference type="NCBI Taxonomy" id="395501"/>
    <lineage>
        <taxon>Eukaryota</taxon>
        <taxon>Metazoa</taxon>
        <taxon>Ecdysozoa</taxon>
        <taxon>Arthropoda</taxon>
        <taxon>Hexapoda</taxon>
        <taxon>Insecta</taxon>
        <taxon>Pterygota</taxon>
        <taxon>Neoptera</taxon>
        <taxon>Endopterygota</taxon>
        <taxon>Hymenoptera</taxon>
        <taxon>Apocrita</taxon>
        <taxon>Aculeata</taxon>
        <taxon>Apoidea</taxon>
        <taxon>Anthophila</taxon>
        <taxon>Apidae</taxon>
        <taxon>Heterotrigona</taxon>
    </lineage>
</organism>
<name>A0A6V7H4F4_9HYME</name>
<keyword evidence="2" id="KW-1185">Reference proteome</keyword>
<dbReference type="Proteomes" id="UP000752696">
    <property type="component" value="Unassembled WGS sequence"/>
</dbReference>
<feature type="non-terminal residue" evidence="1">
    <location>
        <position position="36"/>
    </location>
</feature>
<evidence type="ECO:0000313" key="2">
    <source>
        <dbReference type="Proteomes" id="UP000752696"/>
    </source>
</evidence>
<sequence>LLLFDQTNSNPANCNFKTRRRTPTVFLTGNRLAPAV</sequence>
<gene>
    <name evidence="1" type="ORF">MHI_LOCUS478593</name>
</gene>
<evidence type="ECO:0000313" key="1">
    <source>
        <dbReference type="EMBL" id="CAD1474564.1"/>
    </source>
</evidence>
<dbReference type="AlphaFoldDB" id="A0A6V7H4F4"/>
<feature type="non-terminal residue" evidence="1">
    <location>
        <position position="1"/>
    </location>
</feature>
<dbReference type="EMBL" id="CAJDYZ010007702">
    <property type="protein sequence ID" value="CAD1474564.1"/>
    <property type="molecule type" value="Genomic_DNA"/>
</dbReference>
<comment type="caution">
    <text evidence="1">The sequence shown here is derived from an EMBL/GenBank/DDBJ whole genome shotgun (WGS) entry which is preliminary data.</text>
</comment>
<protein>
    <submittedName>
        <fullName evidence="1">Uncharacterized protein</fullName>
    </submittedName>
</protein>
<reference evidence="1" key="1">
    <citation type="submission" date="2020-07" db="EMBL/GenBank/DDBJ databases">
        <authorList>
            <person name="Nazaruddin N."/>
        </authorList>
    </citation>
    <scope>NUCLEOTIDE SEQUENCE</scope>
</reference>
<proteinExistence type="predicted"/>
<accession>A0A6V7H4F4</accession>